<evidence type="ECO:0000313" key="1">
    <source>
        <dbReference type="EMBL" id="RXM33095.1"/>
    </source>
</evidence>
<dbReference type="Gene3D" id="1.20.5.340">
    <property type="match status" value="1"/>
</dbReference>
<reference evidence="1 2" key="1">
    <citation type="submission" date="2019-01" db="EMBL/GenBank/DDBJ databases">
        <title>Draft Genome and Complete Hox-Cluster Characterization of the Sterlet Sturgeon (Acipenser ruthenus).</title>
        <authorList>
            <person name="Wei Q."/>
        </authorList>
    </citation>
    <scope>NUCLEOTIDE SEQUENCE [LARGE SCALE GENOMIC DNA]</scope>
    <source>
        <strain evidence="1">WHYD16114868_AA</strain>
        <tissue evidence="1">Blood</tissue>
    </source>
</reference>
<gene>
    <name evidence="1" type="ORF">EOD39_5743</name>
</gene>
<dbReference type="Proteomes" id="UP000289886">
    <property type="component" value="Unassembled WGS sequence"/>
</dbReference>
<accession>A0A444UD40</accession>
<proteinExistence type="predicted"/>
<dbReference type="EMBL" id="SCEB01214805">
    <property type="protein sequence ID" value="RXM33095.1"/>
    <property type="molecule type" value="Genomic_DNA"/>
</dbReference>
<evidence type="ECO:0000313" key="2">
    <source>
        <dbReference type="Proteomes" id="UP000289886"/>
    </source>
</evidence>
<dbReference type="AlphaFoldDB" id="A0A444UD40"/>
<organism evidence="1 2">
    <name type="scientific">Acipenser ruthenus</name>
    <name type="common">Sterlet sturgeon</name>
    <dbReference type="NCBI Taxonomy" id="7906"/>
    <lineage>
        <taxon>Eukaryota</taxon>
        <taxon>Metazoa</taxon>
        <taxon>Chordata</taxon>
        <taxon>Craniata</taxon>
        <taxon>Vertebrata</taxon>
        <taxon>Euteleostomi</taxon>
        <taxon>Actinopterygii</taxon>
        <taxon>Chondrostei</taxon>
        <taxon>Acipenseriformes</taxon>
        <taxon>Acipenseridae</taxon>
        <taxon>Acipenser</taxon>
    </lineage>
</organism>
<name>A0A444UD40_ACIRT</name>
<protein>
    <submittedName>
        <fullName evidence="1">Uncharacterized protein</fullName>
    </submittedName>
</protein>
<keyword evidence="2" id="KW-1185">Reference proteome</keyword>
<sequence>MRGAIAALQTTVDSLVKRVVDVETSLTVVDNRVTSLESTCAELSALNKKLCAKVDDLEDRSRWQNLRVMRIPEGKEGSRPDTFMSDFLG</sequence>
<comment type="caution">
    <text evidence="1">The sequence shown here is derived from an EMBL/GenBank/DDBJ whole genome shotgun (WGS) entry which is preliminary data.</text>
</comment>